<evidence type="ECO:0000256" key="1">
    <source>
        <dbReference type="SAM" id="MobiDB-lite"/>
    </source>
</evidence>
<dbReference type="EMBL" id="KN643687">
    <property type="protein sequence ID" value="KHN43814.1"/>
    <property type="molecule type" value="Genomic_DNA"/>
</dbReference>
<organism evidence="2">
    <name type="scientific">Glycine soja</name>
    <name type="common">Wild soybean</name>
    <dbReference type="NCBI Taxonomy" id="3848"/>
    <lineage>
        <taxon>Eukaryota</taxon>
        <taxon>Viridiplantae</taxon>
        <taxon>Streptophyta</taxon>
        <taxon>Embryophyta</taxon>
        <taxon>Tracheophyta</taxon>
        <taxon>Spermatophyta</taxon>
        <taxon>Magnoliopsida</taxon>
        <taxon>eudicotyledons</taxon>
        <taxon>Gunneridae</taxon>
        <taxon>Pentapetalae</taxon>
        <taxon>rosids</taxon>
        <taxon>fabids</taxon>
        <taxon>Fabales</taxon>
        <taxon>Fabaceae</taxon>
        <taxon>Papilionoideae</taxon>
        <taxon>50 kb inversion clade</taxon>
        <taxon>NPAAA clade</taxon>
        <taxon>indigoferoid/millettioid clade</taxon>
        <taxon>Phaseoleae</taxon>
        <taxon>Glycine</taxon>
        <taxon>Glycine subgen. Soja</taxon>
    </lineage>
</organism>
<proteinExistence type="predicted"/>
<gene>
    <name evidence="2" type="ORF">glysoja_035667</name>
</gene>
<protein>
    <submittedName>
        <fullName evidence="2">Uncharacterized protein</fullName>
    </submittedName>
</protein>
<sequence length="64" mass="6712">MDAGEALSDDPNRPNSAADAAPAPAGARYKLLSPAKLPISRSPCVTISPGVRRRFSSRRCCSPT</sequence>
<evidence type="ECO:0000313" key="2">
    <source>
        <dbReference type="EMBL" id="KHN43814.1"/>
    </source>
</evidence>
<name>A0A0B2SHU1_GLYSO</name>
<feature type="compositionally biased region" description="Low complexity" evidence="1">
    <location>
        <begin position="13"/>
        <end position="25"/>
    </location>
</feature>
<feature type="region of interest" description="Disordered" evidence="1">
    <location>
        <begin position="1"/>
        <end position="25"/>
    </location>
</feature>
<accession>A0A0B2SHU1</accession>
<dbReference type="AlphaFoldDB" id="A0A0B2SHU1"/>
<reference evidence="2" key="1">
    <citation type="submission" date="2014-07" db="EMBL/GenBank/DDBJ databases">
        <title>Identification of a novel salt tolerance gene in wild soybean by whole-genome sequencing.</title>
        <authorList>
            <person name="Lam H.-M."/>
            <person name="Qi X."/>
            <person name="Li M.-W."/>
            <person name="Liu X."/>
            <person name="Xie M."/>
            <person name="Ni M."/>
            <person name="Xu X."/>
        </authorList>
    </citation>
    <scope>NUCLEOTIDE SEQUENCE [LARGE SCALE GENOMIC DNA]</scope>
    <source>
        <tissue evidence="2">Root</tissue>
    </source>
</reference>
<dbReference type="Proteomes" id="UP000053555">
    <property type="component" value="Unassembled WGS sequence"/>
</dbReference>